<dbReference type="AlphaFoldDB" id="A0A2P6TWF7"/>
<protein>
    <submittedName>
        <fullName evidence="1">Uncharacterized protein</fullName>
    </submittedName>
</protein>
<evidence type="ECO:0000313" key="1">
    <source>
        <dbReference type="EMBL" id="PRW58394.1"/>
    </source>
</evidence>
<organism evidence="1 2">
    <name type="scientific">Chlorella sorokiniana</name>
    <name type="common">Freshwater green alga</name>
    <dbReference type="NCBI Taxonomy" id="3076"/>
    <lineage>
        <taxon>Eukaryota</taxon>
        <taxon>Viridiplantae</taxon>
        <taxon>Chlorophyta</taxon>
        <taxon>core chlorophytes</taxon>
        <taxon>Trebouxiophyceae</taxon>
        <taxon>Chlorellales</taxon>
        <taxon>Chlorellaceae</taxon>
        <taxon>Chlorella clade</taxon>
        <taxon>Chlorella</taxon>
    </lineage>
</organism>
<proteinExistence type="predicted"/>
<keyword evidence="2" id="KW-1185">Reference proteome</keyword>
<gene>
    <name evidence="1" type="ORF">C2E21_3236</name>
</gene>
<comment type="caution">
    <text evidence="1">The sequence shown here is derived from an EMBL/GenBank/DDBJ whole genome shotgun (WGS) entry which is preliminary data.</text>
</comment>
<accession>A0A2P6TWF7</accession>
<dbReference type="EMBL" id="LHPG02000005">
    <property type="protein sequence ID" value="PRW58394.1"/>
    <property type="molecule type" value="Genomic_DNA"/>
</dbReference>
<sequence>MPSISLSFLLHRLLDCYQSKVVQHVCRFSEPYLQLLLPHAGDSRVAALLALLAGCGSEDGALPSREAAESYLRLLTAMVQQLGDSPPAEVGTSTLSYEHGSPWRGGTMDGHLPGPAAAPAHTAAIPEELAGLLAAALNSMVAATAFIESELRQQLTQMLLASSAGARLAAQPQKLQSKMDAQVRNRLRPVTFAPRCAPAAAWCRLPCPSCCSTAIRSAGRWWLQHCSWTCSLPASRQTSGSPWQLWAACWRMEMCWALA</sequence>
<dbReference type="Proteomes" id="UP000239899">
    <property type="component" value="Unassembled WGS sequence"/>
</dbReference>
<evidence type="ECO:0000313" key="2">
    <source>
        <dbReference type="Proteomes" id="UP000239899"/>
    </source>
</evidence>
<reference evidence="1 2" key="1">
    <citation type="journal article" date="2018" name="Plant J.">
        <title>Genome sequences of Chlorella sorokiniana UTEX 1602 and Micractinium conductrix SAG 241.80: implications to maltose excretion by a green alga.</title>
        <authorList>
            <person name="Arriola M.B."/>
            <person name="Velmurugan N."/>
            <person name="Zhang Y."/>
            <person name="Plunkett M.H."/>
            <person name="Hondzo H."/>
            <person name="Barney B.M."/>
        </authorList>
    </citation>
    <scope>NUCLEOTIDE SEQUENCE [LARGE SCALE GENOMIC DNA]</scope>
    <source>
        <strain evidence="2">UTEX 1602</strain>
    </source>
</reference>
<name>A0A2P6TWF7_CHLSO</name>